<dbReference type="GeneID" id="102809997"/>
<name>A0ABM0LYK7_SACKO</name>
<proteinExistence type="predicted"/>
<sequence>MAEMRPARLIIYHICDYMAEMRPARLILYHICDYMYMAEMRLARLIIYHICDYMAEMRPARLIIYHICDYMAEMRPARLIIYHICDYMAEMRPATLIIYYICDYMAEMRPILQCIATVCHYQYRNHSNTVLCEAIHNISDTLEESNTKLTNLLELLTSLLKPYSLALDVNSSPLLNVLEFVRTCCLPYLGFHENQVSPLTALQLLRVTMVISKSTDHLWLKTLPIFPIMLCLCNIIGECDMMWDNGCYGDQMIEIKDLSVDLLYHFIKTLHESPTKGMEKHLFIYHYMKRIVRWLQSRLQSVRWTVLLYLDQFLCQQITHHKKSVPRELFSICDLPLDDWQPLDHQEQDEQKTSEKVVTVMKIDSSSNKSYEVTHKINFLYTPTFIFLGNENCYGFLTFLQCCQVSSELGERLT</sequence>
<gene>
    <name evidence="2" type="primary">LOC102809997</name>
</gene>
<reference evidence="2" key="1">
    <citation type="submission" date="2025-08" db="UniProtKB">
        <authorList>
            <consortium name="RefSeq"/>
        </authorList>
    </citation>
    <scope>IDENTIFICATION</scope>
    <source>
        <tissue evidence="2">Testes</tissue>
    </source>
</reference>
<dbReference type="PANTHER" id="PTHR15571:SF2">
    <property type="entry name" value="GEM-ASSOCIATED PROTEIN 4"/>
    <property type="match status" value="1"/>
</dbReference>
<dbReference type="PANTHER" id="PTHR15571">
    <property type="entry name" value="GEM-ASSOCIATED PROTEIN 4"/>
    <property type="match status" value="1"/>
</dbReference>
<organism evidence="1 2">
    <name type="scientific">Saccoglossus kowalevskii</name>
    <name type="common">Acorn worm</name>
    <dbReference type="NCBI Taxonomy" id="10224"/>
    <lineage>
        <taxon>Eukaryota</taxon>
        <taxon>Metazoa</taxon>
        <taxon>Hemichordata</taxon>
        <taxon>Enteropneusta</taxon>
        <taxon>Harrimaniidae</taxon>
        <taxon>Saccoglossus</taxon>
    </lineage>
</organism>
<keyword evidence="1" id="KW-1185">Reference proteome</keyword>
<accession>A0ABM0LYK7</accession>
<dbReference type="RefSeq" id="XP_006812848.1">
    <property type="nucleotide sequence ID" value="XM_006812785.1"/>
</dbReference>
<evidence type="ECO:0000313" key="2">
    <source>
        <dbReference type="RefSeq" id="XP_006812848.1"/>
    </source>
</evidence>
<evidence type="ECO:0000313" key="1">
    <source>
        <dbReference type="Proteomes" id="UP000694865"/>
    </source>
</evidence>
<feature type="non-terminal residue" evidence="2">
    <location>
        <position position="414"/>
    </location>
</feature>
<dbReference type="InterPro" id="IPR033265">
    <property type="entry name" value="GEMIN4"/>
</dbReference>
<protein>
    <submittedName>
        <fullName evidence="2">Uncharacterized protein LOC102809997</fullName>
    </submittedName>
</protein>
<dbReference type="Proteomes" id="UP000694865">
    <property type="component" value="Unplaced"/>
</dbReference>